<feature type="domain" description="Nucleoporin Nup54 alpha-helical" evidence="5">
    <location>
        <begin position="233"/>
        <end position="378"/>
    </location>
</feature>
<dbReference type="GO" id="GO:0036228">
    <property type="term" value="P:protein localization to nuclear inner membrane"/>
    <property type="evidence" value="ECO:0000318"/>
    <property type="project" value="GO_Central"/>
</dbReference>
<dbReference type="GO" id="GO:0006999">
    <property type="term" value="P:nuclear pore organization"/>
    <property type="evidence" value="ECO:0000318"/>
    <property type="project" value="GO_Central"/>
</dbReference>
<reference evidence="6 7" key="1">
    <citation type="journal article" date="2014" name="Nat. Commun.">
        <title>Klebsormidium flaccidum genome reveals primary factors for plant terrestrial adaptation.</title>
        <authorList>
            <person name="Hori K."/>
            <person name="Maruyama F."/>
            <person name="Fujisawa T."/>
            <person name="Togashi T."/>
            <person name="Yamamoto N."/>
            <person name="Seo M."/>
            <person name="Sato S."/>
            <person name="Yamada T."/>
            <person name="Mori H."/>
            <person name="Tajima N."/>
            <person name="Moriyama T."/>
            <person name="Ikeuchi M."/>
            <person name="Watanabe M."/>
            <person name="Wada H."/>
            <person name="Kobayashi K."/>
            <person name="Saito M."/>
            <person name="Masuda T."/>
            <person name="Sasaki-Sekimoto Y."/>
            <person name="Mashiguchi K."/>
            <person name="Awai K."/>
            <person name="Shimojima M."/>
            <person name="Masuda S."/>
            <person name="Iwai M."/>
            <person name="Nobusawa T."/>
            <person name="Narise T."/>
            <person name="Kondo S."/>
            <person name="Saito H."/>
            <person name="Sato R."/>
            <person name="Murakawa M."/>
            <person name="Ihara Y."/>
            <person name="Oshima-Yamada Y."/>
            <person name="Ohtaka K."/>
            <person name="Satoh M."/>
            <person name="Sonobe K."/>
            <person name="Ishii M."/>
            <person name="Ohtani R."/>
            <person name="Kanamori-Sato M."/>
            <person name="Honoki R."/>
            <person name="Miyazaki D."/>
            <person name="Mochizuki H."/>
            <person name="Umetsu J."/>
            <person name="Higashi K."/>
            <person name="Shibata D."/>
            <person name="Kamiya Y."/>
            <person name="Sato N."/>
            <person name="Nakamura Y."/>
            <person name="Tabata S."/>
            <person name="Ida S."/>
            <person name="Kurokawa K."/>
            <person name="Ohta H."/>
        </authorList>
    </citation>
    <scope>NUCLEOTIDE SEQUENCE [LARGE SCALE GENOMIC DNA]</scope>
    <source>
        <strain evidence="6 7">NIES-2285</strain>
    </source>
</reference>
<dbReference type="AlphaFoldDB" id="A0A1Y1HRC7"/>
<dbReference type="PANTHER" id="PTHR13000">
    <property type="entry name" value="NUCLEOPORIN P54"/>
    <property type="match status" value="1"/>
</dbReference>
<dbReference type="EMBL" id="DF236961">
    <property type="protein sequence ID" value="GAQ78378.1"/>
    <property type="molecule type" value="Genomic_DNA"/>
</dbReference>
<dbReference type="InterPro" id="IPR025712">
    <property type="entry name" value="Nup54_alpha-helical_dom"/>
</dbReference>
<accession>A0A1Y1HRC7</accession>
<gene>
    <name evidence="6" type="ORF">KFL_000120250</name>
</gene>
<dbReference type="GO" id="GO:0006607">
    <property type="term" value="P:NLS-bearing protein import into nucleus"/>
    <property type="evidence" value="ECO:0000318"/>
    <property type="project" value="GO_Central"/>
</dbReference>
<keyword evidence="3" id="KW-0539">Nucleus</keyword>
<evidence type="ECO:0000256" key="3">
    <source>
        <dbReference type="ARBA" id="ARBA00023242"/>
    </source>
</evidence>
<keyword evidence="7" id="KW-1185">Reference proteome</keyword>
<dbReference type="Pfam" id="PF13634">
    <property type="entry name" value="Nucleoporin_FG"/>
    <property type="match status" value="1"/>
</dbReference>
<feature type="region of interest" description="Disordered" evidence="4">
    <location>
        <begin position="130"/>
        <end position="152"/>
    </location>
</feature>
<dbReference type="PANTHER" id="PTHR13000:SF0">
    <property type="entry name" value="NUCLEOPORIN P54"/>
    <property type="match status" value="1"/>
</dbReference>
<dbReference type="GO" id="GO:0044613">
    <property type="term" value="C:nuclear pore central transport channel"/>
    <property type="evidence" value="ECO:0000318"/>
    <property type="project" value="GO_Central"/>
</dbReference>
<dbReference type="GO" id="GO:0017056">
    <property type="term" value="F:structural constituent of nuclear pore"/>
    <property type="evidence" value="ECO:0000318"/>
    <property type="project" value="GO_Central"/>
</dbReference>
<protein>
    <recommendedName>
        <fullName evidence="5">Nucleoporin Nup54 alpha-helical domain-containing protein</fullName>
    </recommendedName>
</protein>
<dbReference type="Pfam" id="PF13874">
    <property type="entry name" value="Nup54"/>
    <property type="match status" value="1"/>
</dbReference>
<sequence>MFGATPGSNPFGATPATPSASTFSFGTSGSSLFGSATPATGGLFGSAASTPAPGGGLFGASTPAFGASTPTASGGLFGASSSGSGLFGATTPAFGATGAASGSSLFGAQTPATSSGGFFGQSASGSSLFGQPATTSSMFGQTQQAPSMFGQPQTGGGIFGGAGFGAQPQAAQQPSIFGGQLTTQMAPVAPPQVPLTAEKVKEIVDAYTDSPANPNYRFRHLFLSVIDPAFRQKPASVSDVVWAEAVSRIQSLSEEDRQRLWPELVSGIKDLSTRLKLQDEAMAHDGERLKTTEANVRALQRHFEADTVPWIQKLRQKEQDLQRRLLHVMRLVEALEGRSHPNRPLSRKESALLEKLRSLVRQMSGPSAELPRRVESLLLNSRLDGGALAGGAGSHGRIDEKSLAQVQALLTQQTEAMKKLAGVLRKDARDAEIIAGAGVQGLAGAGNRGAALDDRLRRTPF</sequence>
<organism evidence="6 7">
    <name type="scientific">Klebsormidium nitens</name>
    <name type="common">Green alga</name>
    <name type="synonym">Ulothrix nitens</name>
    <dbReference type="NCBI Taxonomy" id="105231"/>
    <lineage>
        <taxon>Eukaryota</taxon>
        <taxon>Viridiplantae</taxon>
        <taxon>Streptophyta</taxon>
        <taxon>Klebsormidiophyceae</taxon>
        <taxon>Klebsormidiales</taxon>
        <taxon>Klebsormidiaceae</taxon>
        <taxon>Klebsormidium</taxon>
    </lineage>
</organism>
<proteinExistence type="predicted"/>
<evidence type="ECO:0000256" key="1">
    <source>
        <dbReference type="ARBA" id="ARBA00004123"/>
    </source>
</evidence>
<dbReference type="InterPro" id="IPR025574">
    <property type="entry name" value="Nucleoporin_FG_rpt"/>
</dbReference>
<dbReference type="Proteomes" id="UP000054558">
    <property type="component" value="Unassembled WGS sequence"/>
</dbReference>
<comment type="subcellular location">
    <subcellularLocation>
        <location evidence="1">Nucleus</location>
    </subcellularLocation>
</comment>
<dbReference type="STRING" id="105231.A0A1Y1HRC7"/>
<evidence type="ECO:0000256" key="4">
    <source>
        <dbReference type="SAM" id="MobiDB-lite"/>
    </source>
</evidence>
<dbReference type="OMA" id="NVMKRDT"/>
<feature type="compositionally biased region" description="Polar residues" evidence="4">
    <location>
        <begin position="132"/>
        <end position="146"/>
    </location>
</feature>
<dbReference type="OrthoDB" id="6162375at2759"/>
<evidence type="ECO:0000313" key="7">
    <source>
        <dbReference type="Proteomes" id="UP000054558"/>
    </source>
</evidence>
<name>A0A1Y1HRC7_KLENI</name>
<evidence type="ECO:0000313" key="6">
    <source>
        <dbReference type="EMBL" id="GAQ78378.1"/>
    </source>
</evidence>
<evidence type="ECO:0000259" key="5">
    <source>
        <dbReference type="Pfam" id="PF13874"/>
    </source>
</evidence>
<dbReference type="InterPro" id="IPR024864">
    <property type="entry name" value="Nup54/Nup57/Nup44"/>
</dbReference>
<keyword evidence="2" id="KW-0813">Transport</keyword>
<evidence type="ECO:0000256" key="2">
    <source>
        <dbReference type="ARBA" id="ARBA00022448"/>
    </source>
</evidence>